<evidence type="ECO:0000256" key="5">
    <source>
        <dbReference type="ARBA" id="ARBA00023136"/>
    </source>
</evidence>
<evidence type="ECO:0000256" key="4">
    <source>
        <dbReference type="ARBA" id="ARBA00022989"/>
    </source>
</evidence>
<organism evidence="7 8">
    <name type="scientific">Candidatus Schmidhempelia bombi str. Bimp</name>
    <dbReference type="NCBI Taxonomy" id="1387197"/>
    <lineage>
        <taxon>Bacteria</taxon>
        <taxon>Pseudomonadati</taxon>
        <taxon>Pseudomonadota</taxon>
        <taxon>Gammaproteobacteria</taxon>
        <taxon>Orbales</taxon>
        <taxon>Orbaceae</taxon>
        <taxon>Candidatus Schmidhempelia</taxon>
    </lineage>
</organism>
<dbReference type="Pfam" id="PF00939">
    <property type="entry name" value="Na_sulph_symp"/>
    <property type="match status" value="1"/>
</dbReference>
<dbReference type="GO" id="GO:0022857">
    <property type="term" value="F:transmembrane transporter activity"/>
    <property type="evidence" value="ECO:0007669"/>
    <property type="project" value="InterPro"/>
</dbReference>
<dbReference type="InterPro" id="IPR030676">
    <property type="entry name" value="CitT-rel"/>
</dbReference>
<feature type="transmembrane region" description="Helical" evidence="6">
    <location>
        <begin position="335"/>
        <end position="354"/>
    </location>
</feature>
<sequence>MSKEKKHPVKWRPLLIITAISAILWLYVTPPSGISPQGWHTTIIFVATIACIVAEIMPIGAIGIMAITLFAVLRPSGAQTPSEAIKIALNELNSSLIWLIVIAFMIARGFIKTGLSRRIAYYLVKRMGKNTLGLAYGLAVTDIALAPAIPSTTARAGGVIYPIAEALAINFNSNPNDESRNKIGTFLMLTISHINDITSAMFLTAFTGNLLAAKLITTSLGITLGWSEWFIAAIVPCLLSFIIIPIIIYFLTNPELKKIPQAPKMAAQELQKMGKISIKELCMAATIVLLLVLWIFGKNVGIDGTTTAFIGLSLLLLSGVLSWEDIKAEKSAWDTLIWFAALLMMAGEVGRLGVTKWLGEVIGSAIKGYLGNSSWLYVIIILCMAYVYLHYFFASGNAHIAALFPIFLSVAIALGVPTYMAIFALVLCTNYFGSLTQYANARNPLLFAAGFVPVKTWWKVGLICSVVNLTIVFTVGLAWWKVLGLGNALSH</sequence>
<protein>
    <submittedName>
        <fullName evidence="7">DASS family sodium-coupled anion symporter</fullName>
    </submittedName>
</protein>
<name>A0AB94ICM8_9GAMM</name>
<feature type="transmembrane region" description="Helical" evidence="6">
    <location>
        <begin position="229"/>
        <end position="251"/>
    </location>
</feature>
<feature type="transmembrane region" description="Helical" evidence="6">
    <location>
        <begin position="460"/>
        <end position="480"/>
    </location>
</feature>
<comment type="caution">
    <text evidence="7">The sequence shown here is derived from an EMBL/GenBank/DDBJ whole genome shotgun (WGS) entry which is preliminary data.</text>
</comment>
<dbReference type="InterPro" id="IPR001898">
    <property type="entry name" value="SLC13A/DASS"/>
</dbReference>
<keyword evidence="3 6" id="KW-0812">Transmembrane</keyword>
<proteinExistence type="inferred from homology"/>
<comment type="subcellular location">
    <subcellularLocation>
        <location evidence="1">Membrane</location>
        <topology evidence="1">Multi-pass membrane protein</topology>
    </subcellularLocation>
</comment>
<dbReference type="AlphaFoldDB" id="A0AB94ICM8"/>
<evidence type="ECO:0000256" key="2">
    <source>
        <dbReference type="ARBA" id="ARBA00007349"/>
    </source>
</evidence>
<evidence type="ECO:0000313" key="7">
    <source>
        <dbReference type="EMBL" id="TEA27171.1"/>
    </source>
</evidence>
<comment type="similarity">
    <text evidence="2">Belongs to the SLC13A/DASS transporter (TC 2.A.47) family. DIT1 subfamily.</text>
</comment>
<evidence type="ECO:0000256" key="3">
    <source>
        <dbReference type="ARBA" id="ARBA00022692"/>
    </source>
</evidence>
<dbReference type="PANTHER" id="PTHR42826">
    <property type="entry name" value="DICARBOXYLATE TRANSPORTER 2.1, CHLOROPLASTIC"/>
    <property type="match status" value="1"/>
</dbReference>
<feature type="transmembrane region" description="Helical" evidence="6">
    <location>
        <begin position="374"/>
        <end position="394"/>
    </location>
</feature>
<dbReference type="PIRSF" id="PIRSF002457">
    <property type="entry name" value="DASS"/>
    <property type="match status" value="1"/>
</dbReference>
<feature type="transmembrane region" description="Helical" evidence="6">
    <location>
        <begin position="278"/>
        <end position="296"/>
    </location>
</feature>
<feature type="transmembrane region" description="Helical" evidence="6">
    <location>
        <begin position="406"/>
        <end position="432"/>
    </location>
</feature>
<feature type="transmembrane region" description="Helical" evidence="6">
    <location>
        <begin position="302"/>
        <end position="323"/>
    </location>
</feature>
<reference evidence="7 8" key="1">
    <citation type="journal article" date="2014" name="Appl. Environ. Microbiol.">
        <title>Genomic features of a bumble bee symbiont reflect its host environment.</title>
        <authorList>
            <person name="Martinson V.G."/>
            <person name="Magoc T."/>
            <person name="Koch H."/>
            <person name="Salzberg S.L."/>
            <person name="Moran N.A."/>
        </authorList>
    </citation>
    <scope>NUCLEOTIDE SEQUENCE [LARGE SCALE GENOMIC DNA]</scope>
    <source>
        <strain evidence="7 8">Bimp</strain>
    </source>
</reference>
<dbReference type="GO" id="GO:0016020">
    <property type="term" value="C:membrane"/>
    <property type="evidence" value="ECO:0007669"/>
    <property type="project" value="UniProtKB-SubCell"/>
</dbReference>
<dbReference type="RefSeq" id="WP_024496067.1">
    <property type="nucleotide sequence ID" value="NZ_AWGA01000053.1"/>
</dbReference>
<dbReference type="NCBIfam" id="TIGR00785">
    <property type="entry name" value="dass"/>
    <property type="match status" value="1"/>
</dbReference>
<keyword evidence="8" id="KW-1185">Reference proteome</keyword>
<dbReference type="EMBL" id="AWGA01000053">
    <property type="protein sequence ID" value="TEA27171.1"/>
    <property type="molecule type" value="Genomic_DNA"/>
</dbReference>
<accession>A0AB94ICM8</accession>
<feature type="transmembrane region" description="Helical" evidence="6">
    <location>
        <begin position="42"/>
        <end position="72"/>
    </location>
</feature>
<evidence type="ECO:0000313" key="8">
    <source>
        <dbReference type="Proteomes" id="UP000506160"/>
    </source>
</evidence>
<keyword evidence="4 6" id="KW-1133">Transmembrane helix</keyword>
<feature type="transmembrane region" description="Helical" evidence="6">
    <location>
        <begin position="92"/>
        <end position="111"/>
    </location>
</feature>
<keyword evidence="5 6" id="KW-0472">Membrane</keyword>
<evidence type="ECO:0000256" key="6">
    <source>
        <dbReference type="SAM" id="Phobius"/>
    </source>
</evidence>
<feature type="transmembrane region" description="Helical" evidence="6">
    <location>
        <begin position="12"/>
        <end position="30"/>
    </location>
</feature>
<evidence type="ECO:0000256" key="1">
    <source>
        <dbReference type="ARBA" id="ARBA00004141"/>
    </source>
</evidence>
<dbReference type="Proteomes" id="UP000506160">
    <property type="component" value="Unassembled WGS sequence"/>
</dbReference>
<feature type="transmembrane region" description="Helical" evidence="6">
    <location>
        <begin position="132"/>
        <end position="149"/>
    </location>
</feature>
<gene>
    <name evidence="7" type="ORF">O970_05100</name>
</gene>